<feature type="transmembrane region" description="Helical" evidence="5">
    <location>
        <begin position="66"/>
        <end position="85"/>
    </location>
</feature>
<feature type="transmembrane region" description="Helical" evidence="5">
    <location>
        <begin position="91"/>
        <end position="109"/>
    </location>
</feature>
<gene>
    <name evidence="7" type="ORF">RFM68_19905</name>
</gene>
<evidence type="ECO:0000256" key="4">
    <source>
        <dbReference type="ARBA" id="ARBA00023136"/>
    </source>
</evidence>
<sequence>MKPRDIASYVFLALIWGLSFLVLLKTVHAFGWIGAVTLRALIAGGALFLLATITRRRLDFSAGWRHFAAVGATTVAAQLIGLSFATPRIGTAMAAILVAAIPLFSMILGRLWGLERITLRGLSGLLIGTAGIGLLVGFPAVPVTPSFLVGCAASLFSSFSAAFGSNYVSRHLRSVGSLEVTSAAFFFGGLMTLPLLFFVPVPAVPRVVDFLYLAILSCVMSALTYVVYFRLVASIGATKTISVEFAVTVVAVLVGTMLLKEPMSPIQGFGAAAIIAGCVLVLDPFPRRAKSLPQAAPLPSATPLV</sequence>
<evidence type="ECO:0000313" key="8">
    <source>
        <dbReference type="Proteomes" id="UP001276840"/>
    </source>
</evidence>
<dbReference type="InterPro" id="IPR050638">
    <property type="entry name" value="AA-Vitamin_Transporters"/>
</dbReference>
<comment type="subcellular location">
    <subcellularLocation>
        <location evidence="1">Membrane</location>
        <topology evidence="1">Multi-pass membrane protein</topology>
    </subcellularLocation>
</comment>
<dbReference type="Pfam" id="PF00892">
    <property type="entry name" value="EamA"/>
    <property type="match status" value="2"/>
</dbReference>
<feature type="transmembrane region" description="Helical" evidence="5">
    <location>
        <begin position="147"/>
        <end position="168"/>
    </location>
</feature>
<protein>
    <submittedName>
        <fullName evidence="7">DMT family transporter</fullName>
    </submittedName>
</protein>
<dbReference type="Proteomes" id="UP001276840">
    <property type="component" value="Unassembled WGS sequence"/>
</dbReference>
<evidence type="ECO:0000313" key="7">
    <source>
        <dbReference type="EMBL" id="MDX8526766.1"/>
    </source>
</evidence>
<evidence type="ECO:0000256" key="3">
    <source>
        <dbReference type="ARBA" id="ARBA00022989"/>
    </source>
</evidence>
<feature type="transmembrane region" description="Helical" evidence="5">
    <location>
        <begin position="180"/>
        <end position="204"/>
    </location>
</feature>
<evidence type="ECO:0000256" key="1">
    <source>
        <dbReference type="ARBA" id="ARBA00004141"/>
    </source>
</evidence>
<dbReference type="EMBL" id="JAVIJF010000014">
    <property type="protein sequence ID" value="MDX8526766.1"/>
    <property type="molecule type" value="Genomic_DNA"/>
</dbReference>
<keyword evidence="4 5" id="KW-0472">Membrane</keyword>
<feature type="transmembrane region" description="Helical" evidence="5">
    <location>
        <begin position="241"/>
        <end position="259"/>
    </location>
</feature>
<evidence type="ECO:0000259" key="6">
    <source>
        <dbReference type="Pfam" id="PF00892"/>
    </source>
</evidence>
<dbReference type="PANTHER" id="PTHR32322">
    <property type="entry name" value="INNER MEMBRANE TRANSPORTER"/>
    <property type="match status" value="1"/>
</dbReference>
<comment type="caution">
    <text evidence="7">The sequence shown here is derived from an EMBL/GenBank/DDBJ whole genome shotgun (WGS) entry which is preliminary data.</text>
</comment>
<accession>A0ABU4ZS26</accession>
<proteinExistence type="predicted"/>
<feature type="transmembrane region" description="Helical" evidence="5">
    <location>
        <begin position="265"/>
        <end position="282"/>
    </location>
</feature>
<dbReference type="InterPro" id="IPR037185">
    <property type="entry name" value="EmrE-like"/>
</dbReference>
<feature type="transmembrane region" description="Helical" evidence="5">
    <location>
        <begin position="210"/>
        <end position="229"/>
    </location>
</feature>
<reference evidence="7 8" key="1">
    <citation type="submission" date="2023-08" db="EMBL/GenBank/DDBJ databases">
        <title>Implementing the SeqCode for naming new Mesorhizobium species isolated from Vachellia karroo root nodules.</title>
        <authorList>
            <person name="Van Lill M."/>
        </authorList>
    </citation>
    <scope>NUCLEOTIDE SEQUENCE [LARGE SCALE GENOMIC DNA]</scope>
    <source>
        <strain evidence="7 8">MSK 1335</strain>
    </source>
</reference>
<keyword evidence="3 5" id="KW-1133">Transmembrane helix</keyword>
<evidence type="ECO:0000256" key="5">
    <source>
        <dbReference type="SAM" id="Phobius"/>
    </source>
</evidence>
<feature type="transmembrane region" description="Helical" evidence="5">
    <location>
        <begin position="121"/>
        <end position="141"/>
    </location>
</feature>
<feature type="domain" description="EamA" evidence="6">
    <location>
        <begin position="11"/>
        <end position="136"/>
    </location>
</feature>
<dbReference type="RefSeq" id="WP_320234711.1">
    <property type="nucleotide sequence ID" value="NZ_JAVIJF010000014.1"/>
</dbReference>
<feature type="transmembrane region" description="Helical" evidence="5">
    <location>
        <begin position="30"/>
        <end position="54"/>
    </location>
</feature>
<feature type="transmembrane region" description="Helical" evidence="5">
    <location>
        <begin position="7"/>
        <end position="24"/>
    </location>
</feature>
<feature type="domain" description="EamA" evidence="6">
    <location>
        <begin position="150"/>
        <end position="282"/>
    </location>
</feature>
<dbReference type="PANTHER" id="PTHR32322:SF9">
    <property type="entry name" value="AMINO-ACID METABOLITE EFFLUX PUMP-RELATED"/>
    <property type="match status" value="1"/>
</dbReference>
<dbReference type="InterPro" id="IPR000620">
    <property type="entry name" value="EamA_dom"/>
</dbReference>
<evidence type="ECO:0000256" key="2">
    <source>
        <dbReference type="ARBA" id="ARBA00022692"/>
    </source>
</evidence>
<organism evidence="7 8">
    <name type="scientific">Mesorhizobium montanum</name>
    <dbReference type="NCBI Taxonomy" id="3072323"/>
    <lineage>
        <taxon>Bacteria</taxon>
        <taxon>Pseudomonadati</taxon>
        <taxon>Pseudomonadota</taxon>
        <taxon>Alphaproteobacteria</taxon>
        <taxon>Hyphomicrobiales</taxon>
        <taxon>Phyllobacteriaceae</taxon>
        <taxon>Mesorhizobium</taxon>
    </lineage>
</organism>
<dbReference type="SUPFAM" id="SSF103481">
    <property type="entry name" value="Multidrug resistance efflux transporter EmrE"/>
    <property type="match status" value="2"/>
</dbReference>
<keyword evidence="2 5" id="KW-0812">Transmembrane</keyword>
<name>A0ABU4ZS26_9HYPH</name>
<keyword evidence="8" id="KW-1185">Reference proteome</keyword>